<evidence type="ECO:0000313" key="3">
    <source>
        <dbReference type="EnsemblPlants" id="OB01G22430.1"/>
    </source>
</evidence>
<proteinExistence type="predicted"/>
<dbReference type="Gramene" id="OB01G22430.1">
    <property type="protein sequence ID" value="OB01G22430.1"/>
    <property type="gene ID" value="OB01G22430"/>
</dbReference>
<evidence type="ECO:0000313" key="4">
    <source>
        <dbReference type="Proteomes" id="UP000006038"/>
    </source>
</evidence>
<evidence type="ECO:0008006" key="5">
    <source>
        <dbReference type="Google" id="ProtNLM"/>
    </source>
</evidence>
<evidence type="ECO:0000256" key="1">
    <source>
        <dbReference type="SAM" id="MobiDB-lite"/>
    </source>
</evidence>
<protein>
    <recommendedName>
        <fullName evidence="5">Secreted protein</fullName>
    </recommendedName>
</protein>
<feature type="signal peptide" evidence="2">
    <location>
        <begin position="1"/>
        <end position="26"/>
    </location>
</feature>
<dbReference type="Proteomes" id="UP000006038">
    <property type="component" value="Chromosome 1"/>
</dbReference>
<organism evidence="3">
    <name type="scientific">Oryza brachyantha</name>
    <name type="common">malo sina</name>
    <dbReference type="NCBI Taxonomy" id="4533"/>
    <lineage>
        <taxon>Eukaryota</taxon>
        <taxon>Viridiplantae</taxon>
        <taxon>Streptophyta</taxon>
        <taxon>Embryophyta</taxon>
        <taxon>Tracheophyta</taxon>
        <taxon>Spermatophyta</taxon>
        <taxon>Magnoliopsida</taxon>
        <taxon>Liliopsida</taxon>
        <taxon>Poales</taxon>
        <taxon>Poaceae</taxon>
        <taxon>BOP clade</taxon>
        <taxon>Oryzoideae</taxon>
        <taxon>Oryzeae</taxon>
        <taxon>Oryzinae</taxon>
        <taxon>Oryza</taxon>
    </lineage>
</organism>
<evidence type="ECO:0000256" key="2">
    <source>
        <dbReference type="SAM" id="SignalP"/>
    </source>
</evidence>
<dbReference type="AlphaFoldDB" id="J3KZ37"/>
<feature type="region of interest" description="Disordered" evidence="1">
    <location>
        <begin position="25"/>
        <end position="49"/>
    </location>
</feature>
<keyword evidence="2" id="KW-0732">Signal</keyword>
<reference evidence="3" key="2">
    <citation type="submission" date="2013-04" db="UniProtKB">
        <authorList>
            <consortium name="EnsemblPlants"/>
        </authorList>
    </citation>
    <scope>IDENTIFICATION</scope>
</reference>
<sequence>MAMATRFLMVATRCLALAVPAQKAVAAGPPNNPSADVNPSAGWEDRGEVTGKKDVGWEEVAVAVDVGEQPRRLLASLAASRHRPRRLLASLAARRRLAWIGARRSEVWI</sequence>
<feature type="chain" id="PRO_5003773249" description="Secreted protein" evidence="2">
    <location>
        <begin position="27"/>
        <end position="109"/>
    </location>
</feature>
<accession>J3KZ37</accession>
<reference evidence="3" key="1">
    <citation type="journal article" date="2013" name="Nat. Commun.">
        <title>Whole-genome sequencing of Oryza brachyantha reveals mechanisms underlying Oryza genome evolution.</title>
        <authorList>
            <person name="Chen J."/>
            <person name="Huang Q."/>
            <person name="Gao D."/>
            <person name="Wang J."/>
            <person name="Lang Y."/>
            <person name="Liu T."/>
            <person name="Li B."/>
            <person name="Bai Z."/>
            <person name="Luis Goicoechea J."/>
            <person name="Liang C."/>
            <person name="Chen C."/>
            <person name="Zhang W."/>
            <person name="Sun S."/>
            <person name="Liao Y."/>
            <person name="Zhang X."/>
            <person name="Yang L."/>
            <person name="Song C."/>
            <person name="Wang M."/>
            <person name="Shi J."/>
            <person name="Liu G."/>
            <person name="Liu J."/>
            <person name="Zhou H."/>
            <person name="Zhou W."/>
            <person name="Yu Q."/>
            <person name="An N."/>
            <person name="Chen Y."/>
            <person name="Cai Q."/>
            <person name="Wang B."/>
            <person name="Liu B."/>
            <person name="Min J."/>
            <person name="Huang Y."/>
            <person name="Wu H."/>
            <person name="Li Z."/>
            <person name="Zhang Y."/>
            <person name="Yin Y."/>
            <person name="Song W."/>
            <person name="Jiang J."/>
            <person name="Jackson S.A."/>
            <person name="Wing R.A."/>
            <person name="Wang J."/>
            <person name="Chen M."/>
        </authorList>
    </citation>
    <scope>NUCLEOTIDE SEQUENCE [LARGE SCALE GENOMIC DNA]</scope>
    <source>
        <strain evidence="3">cv. IRGC 101232</strain>
    </source>
</reference>
<name>J3KZ37_ORYBR</name>
<keyword evidence="4" id="KW-1185">Reference proteome</keyword>
<dbReference type="EnsemblPlants" id="OB01G22430.1">
    <property type="protein sequence ID" value="OB01G22430.1"/>
    <property type="gene ID" value="OB01G22430"/>
</dbReference>
<dbReference type="HOGENOM" id="CLU_2187994_0_0_1"/>